<feature type="domain" description="Fibronectin type-III" evidence="3">
    <location>
        <begin position="901"/>
        <end position="990"/>
    </location>
</feature>
<dbReference type="InterPro" id="IPR050964">
    <property type="entry name" value="Striated_Muscle_Regulatory"/>
</dbReference>
<dbReference type="InterPro" id="IPR036116">
    <property type="entry name" value="FN3_sf"/>
</dbReference>
<dbReference type="CDD" id="cd00063">
    <property type="entry name" value="FN3"/>
    <property type="match status" value="3"/>
</dbReference>
<feature type="chain" id="PRO_5011580098" evidence="2">
    <location>
        <begin position="20"/>
        <end position="1334"/>
    </location>
</feature>
<dbReference type="Gene3D" id="2.60.40.10">
    <property type="entry name" value="Immunoglobulins"/>
    <property type="match status" value="3"/>
</dbReference>
<protein>
    <submittedName>
        <fullName evidence="4">Fibronectin type III domain-containing protein</fullName>
    </submittedName>
</protein>
<accession>A0A1G7ABU7</accession>
<dbReference type="STRING" id="641691.SAMN05421636_103315"/>
<keyword evidence="1" id="KW-0677">Repeat</keyword>
<dbReference type="Pfam" id="PF00041">
    <property type="entry name" value="fn3"/>
    <property type="match status" value="3"/>
</dbReference>
<dbReference type="EMBL" id="FNAO01000003">
    <property type="protein sequence ID" value="SDE12230.1"/>
    <property type="molecule type" value="Genomic_DNA"/>
</dbReference>
<evidence type="ECO:0000256" key="2">
    <source>
        <dbReference type="SAM" id="SignalP"/>
    </source>
</evidence>
<evidence type="ECO:0000313" key="5">
    <source>
        <dbReference type="Proteomes" id="UP000199109"/>
    </source>
</evidence>
<feature type="domain" description="Fibronectin type-III" evidence="3">
    <location>
        <begin position="1084"/>
        <end position="1176"/>
    </location>
</feature>
<keyword evidence="2" id="KW-0732">Signal</keyword>
<sequence length="1334" mass="135260">MKKYIYILFILLTTHSSFSQDNGMTYQAVIYQPGGEQLPGQDNVSAPMANTNICIKFSIIDLAGNIEYEEVATITTDAFGMVNLVIGSNNQTSGYVDGFDGVLWDNFDKYLKVGLDLAGSCLQFEEISNQRFNYVPLALNAKTAEMVTGIVPIENGGTGAETVGKAKINLELDNVDNTSDFDKPVSQATQGVLDVKENIDNKSLDIINDANSDVKYPSVKAIKTYIDTNASTGSSLLSAEVSRATNAESVIQSDVDANQTASESADATLQSNIDGLETNSNTAIAAVQADVDANEIASDAADATLTTSLAAEITDRIADVDTEEARALAAESVIQSDVDANQTASESADATLQSNIDGLETNSNTAIAAVQADVDTNETDSDAADVALQNNINTVQADVDANEADTDTAIAAVQADVDANELATQIAFDLKADIASPTFTGTPLAPTATAGTSTTQIATTAFVGDAVSTSTTGKFVDLTTDQSIDGLKVFSSDIRVNGLVIGKGNGGGDSNVAVGTNLGTGTGYRNTGVGTGALNSFSGTSFGNNTGVGYYNMLGLTTGYGNTSLGAETMFNVAGNNNNTGIGNQSLINVESSDNTAVGANSGSAVTTGAGNTFLGRAANISDGAFSNSTAIGKEALVTASNTIQLGNASVTGVQTSGAVTASGYKTISGTSTQFLKADGSVDVTNYASLESPTFTGTVTGITSTMVGLENVNNTSDADKPISTTTQIALNTKVDLLLSNLSNTATARANLGVAIGSNVQPYNANLDDLADGTLSASKVENAITTAGTSGEVWTSDGSGAGTWAVPANSVIQVGDGLVISGTGSAADPYDISLPPGGTTGQVLTIGAGGAPTWADASIGGTTAGEMQYWDGSAWVAITPGTEGQVLKFTNNVPAWGVVNSVPGIPTIGTATGGNGQATVTFTAPENSGGLEITGYTVTSNPGGITATGTDSPISVTGLTNGTSYTFTVTATNSMGTSAESSVSNSVIPVSVPNAPTIGEVTAGNELATVPFTAPSNNGGSTITSYTATSSPGNITKTISQSGSGTITVTGLTKGTSYTFTVTATNSMGTSAASNVSNFVTPVGVPNAPTIGNVTAGNEIATVPFTAPSNNGGSAITSYTATSSPGNITKTISQSGSGTITVTGLTNGTAYTFTVTATNAIGTSTVSANSNSVTPVLSIGDSAHGGIVFHIFGSGEPGYIEGETHGLVAASSDQSSSTSWGCNNGINGADGTAIGTGAQNTLDMVAAGCATSGKAAYVCTDLIIDGYDDWFLPSKGEMHRLITKIRIIGNITNTYYWTSSEYSNSNAWVVHYLGTSYNHFPKNDTYPSVRAIRAF</sequence>
<proteinExistence type="predicted"/>
<feature type="domain" description="Fibronectin type-III" evidence="3">
    <location>
        <begin position="991"/>
        <end position="1083"/>
    </location>
</feature>
<feature type="signal peptide" evidence="2">
    <location>
        <begin position="1"/>
        <end position="19"/>
    </location>
</feature>
<dbReference type="InterPro" id="IPR003961">
    <property type="entry name" value="FN3_dom"/>
</dbReference>
<dbReference type="SUPFAM" id="SSF49265">
    <property type="entry name" value="Fibronectin type III"/>
    <property type="match status" value="2"/>
</dbReference>
<dbReference type="Proteomes" id="UP000199109">
    <property type="component" value="Unassembled WGS sequence"/>
</dbReference>
<organism evidence="4 5">
    <name type="scientific">Pricia antarctica</name>
    <dbReference type="NCBI Taxonomy" id="641691"/>
    <lineage>
        <taxon>Bacteria</taxon>
        <taxon>Pseudomonadati</taxon>
        <taxon>Bacteroidota</taxon>
        <taxon>Flavobacteriia</taxon>
        <taxon>Flavobacteriales</taxon>
        <taxon>Flavobacteriaceae</taxon>
        <taxon>Pricia</taxon>
    </lineage>
</organism>
<reference evidence="4 5" key="1">
    <citation type="submission" date="2016-10" db="EMBL/GenBank/DDBJ databases">
        <authorList>
            <person name="de Groot N.N."/>
        </authorList>
    </citation>
    <scope>NUCLEOTIDE SEQUENCE [LARGE SCALE GENOMIC DNA]</scope>
    <source>
        <strain evidence="4 5">DSM 23421</strain>
    </source>
</reference>
<name>A0A1G7ABU7_9FLAO</name>
<dbReference type="SMART" id="SM00060">
    <property type="entry name" value="FN3"/>
    <property type="match status" value="3"/>
</dbReference>
<dbReference type="PANTHER" id="PTHR13817:SF73">
    <property type="entry name" value="FIBRONECTIN TYPE-III DOMAIN-CONTAINING PROTEIN"/>
    <property type="match status" value="1"/>
</dbReference>
<keyword evidence="5" id="KW-1185">Reference proteome</keyword>
<dbReference type="PANTHER" id="PTHR13817">
    <property type="entry name" value="TITIN"/>
    <property type="match status" value="1"/>
</dbReference>
<gene>
    <name evidence="4" type="ORF">SAMN05421636_103315</name>
</gene>
<evidence type="ECO:0000313" key="4">
    <source>
        <dbReference type="EMBL" id="SDE12230.1"/>
    </source>
</evidence>
<dbReference type="InterPro" id="IPR013783">
    <property type="entry name" value="Ig-like_fold"/>
</dbReference>
<evidence type="ECO:0000256" key="1">
    <source>
        <dbReference type="ARBA" id="ARBA00022737"/>
    </source>
</evidence>
<evidence type="ECO:0000259" key="3">
    <source>
        <dbReference type="PROSITE" id="PS50853"/>
    </source>
</evidence>
<dbReference type="PROSITE" id="PS50853">
    <property type="entry name" value="FN3"/>
    <property type="match status" value="3"/>
</dbReference>